<dbReference type="InterPro" id="IPR044926">
    <property type="entry name" value="RGS_subdomain_2"/>
</dbReference>
<dbReference type="InterPro" id="IPR036305">
    <property type="entry name" value="RGS_sf"/>
</dbReference>
<dbReference type="EMBL" id="AZIM01000117">
    <property type="protein sequence ID" value="ETE73261.1"/>
    <property type="molecule type" value="Genomic_DNA"/>
</dbReference>
<dbReference type="PANTHER" id="PTHR10845:SF277">
    <property type="entry name" value="REGULATOR OF G-PROTEIN SIGNALING 20"/>
    <property type="match status" value="1"/>
</dbReference>
<feature type="non-terminal residue" evidence="2">
    <location>
        <position position="1"/>
    </location>
</feature>
<dbReference type="Pfam" id="PF00615">
    <property type="entry name" value="RGS"/>
    <property type="match status" value="1"/>
</dbReference>
<dbReference type="Proteomes" id="UP000018936">
    <property type="component" value="Unassembled WGS sequence"/>
</dbReference>
<dbReference type="PRINTS" id="PR01301">
    <property type="entry name" value="RGSPROTEIN"/>
</dbReference>
<dbReference type="FunFam" id="1.10.167.10:FF:000001">
    <property type="entry name" value="Putative regulator of g-protein signaling 12"/>
    <property type="match status" value="1"/>
</dbReference>
<comment type="caution">
    <text evidence="2">The sequence shown here is derived from an EMBL/GenBank/DDBJ whole genome shotgun (WGS) entry which is preliminary data.</text>
</comment>
<dbReference type="PANTHER" id="PTHR10845">
    <property type="entry name" value="REGULATOR OF G PROTEIN SIGNALING"/>
    <property type="match status" value="1"/>
</dbReference>
<dbReference type="OrthoDB" id="10266999at2759"/>
<evidence type="ECO:0000259" key="1">
    <source>
        <dbReference type="PROSITE" id="PS50132"/>
    </source>
</evidence>
<organism evidence="2 3">
    <name type="scientific">Ophiophagus hannah</name>
    <name type="common">King cobra</name>
    <name type="synonym">Naja hannah</name>
    <dbReference type="NCBI Taxonomy" id="8665"/>
    <lineage>
        <taxon>Eukaryota</taxon>
        <taxon>Metazoa</taxon>
        <taxon>Chordata</taxon>
        <taxon>Craniata</taxon>
        <taxon>Vertebrata</taxon>
        <taxon>Euteleostomi</taxon>
        <taxon>Lepidosauria</taxon>
        <taxon>Squamata</taxon>
        <taxon>Bifurcata</taxon>
        <taxon>Unidentata</taxon>
        <taxon>Episquamata</taxon>
        <taxon>Toxicofera</taxon>
        <taxon>Serpentes</taxon>
        <taxon>Colubroidea</taxon>
        <taxon>Elapidae</taxon>
        <taxon>Elapinae</taxon>
        <taxon>Ophiophagus</taxon>
    </lineage>
</organism>
<feature type="domain" description="RGS" evidence="1">
    <location>
        <begin position="139"/>
        <end position="255"/>
    </location>
</feature>
<name>V8PH21_OPHHA</name>
<sequence>MTHIASLTSFPDATEVVRGRRTSLRLSAARMFWTTDTIGQALSESKGLMGSEQVEMRKRQTSASQEIPSSLLAQSGVETQGSNPCCFCWCCWCSCSCLTVRNQDESSRAAAHEIGSEMIPYCQQGSTPSLDEASAWRHSFDKLMATPSGRNAFRDFLRSEYSEENMLFWLACEDLKQESNKNVIEEKVRRIYEDYVSILSPREVSLDSRARGIINRNIMEPSIHTFDEAQFQVYMLMLRDSYPRFVNSAIYKELVVSHFQKSAES</sequence>
<evidence type="ECO:0000313" key="3">
    <source>
        <dbReference type="Proteomes" id="UP000018936"/>
    </source>
</evidence>
<proteinExistence type="predicted"/>
<dbReference type="InterPro" id="IPR016137">
    <property type="entry name" value="RGS"/>
</dbReference>
<reference evidence="2 3" key="1">
    <citation type="journal article" date="2013" name="Proc. Natl. Acad. Sci. U.S.A.">
        <title>The king cobra genome reveals dynamic gene evolution and adaptation in the snake venom system.</title>
        <authorList>
            <person name="Vonk F.J."/>
            <person name="Casewell N.R."/>
            <person name="Henkel C.V."/>
            <person name="Heimberg A.M."/>
            <person name="Jansen H.J."/>
            <person name="McCleary R.J."/>
            <person name="Kerkkamp H.M."/>
            <person name="Vos R.A."/>
            <person name="Guerreiro I."/>
            <person name="Calvete J.J."/>
            <person name="Wuster W."/>
            <person name="Woods A.E."/>
            <person name="Logan J.M."/>
            <person name="Harrison R.A."/>
            <person name="Castoe T.A."/>
            <person name="de Koning A.P."/>
            <person name="Pollock D.D."/>
            <person name="Yandell M."/>
            <person name="Calderon D."/>
            <person name="Renjifo C."/>
            <person name="Currier R.B."/>
            <person name="Salgado D."/>
            <person name="Pla D."/>
            <person name="Sanz L."/>
            <person name="Hyder A.S."/>
            <person name="Ribeiro J.M."/>
            <person name="Arntzen J.W."/>
            <person name="van den Thillart G.E."/>
            <person name="Boetzer M."/>
            <person name="Pirovano W."/>
            <person name="Dirks R.P."/>
            <person name="Spaink H.P."/>
            <person name="Duboule D."/>
            <person name="McGlinn E."/>
            <person name="Kini R.M."/>
            <person name="Richardson M.K."/>
        </authorList>
    </citation>
    <scope>NUCLEOTIDE SEQUENCE</scope>
    <source>
        <tissue evidence="2">Blood</tissue>
    </source>
</reference>
<evidence type="ECO:0000313" key="2">
    <source>
        <dbReference type="EMBL" id="ETE73261.1"/>
    </source>
</evidence>
<dbReference type="Gene3D" id="1.10.167.10">
    <property type="entry name" value="Regulator of G-protein Signalling 4, domain 2"/>
    <property type="match status" value="1"/>
</dbReference>
<gene>
    <name evidence="2" type="primary">RGS20</name>
    <name evidence="2" type="ORF">L345_00907</name>
</gene>
<protein>
    <submittedName>
        <fullName evidence="2">Regulator of G-protein signaling 20</fullName>
    </submittedName>
</protein>
<accession>V8PH21</accession>
<keyword evidence="3" id="KW-1185">Reference proteome</keyword>
<dbReference type="SUPFAM" id="SSF48097">
    <property type="entry name" value="Regulator of G-protein signaling, RGS"/>
    <property type="match status" value="1"/>
</dbReference>
<dbReference type="SMART" id="SM00315">
    <property type="entry name" value="RGS"/>
    <property type="match status" value="1"/>
</dbReference>
<dbReference type="AlphaFoldDB" id="V8PH21"/>
<dbReference type="PROSITE" id="PS50132">
    <property type="entry name" value="RGS"/>
    <property type="match status" value="1"/>
</dbReference>